<dbReference type="SUPFAM" id="SSF52540">
    <property type="entry name" value="P-loop containing nucleoside triphosphate hydrolases"/>
    <property type="match status" value="1"/>
</dbReference>
<dbReference type="Proteomes" id="UP000796880">
    <property type="component" value="Unassembled WGS sequence"/>
</dbReference>
<dbReference type="GO" id="GO:0043531">
    <property type="term" value="F:ADP binding"/>
    <property type="evidence" value="ECO:0007669"/>
    <property type="project" value="InterPro"/>
</dbReference>
<organism evidence="3 4">
    <name type="scientific">Rhamnella rubrinervis</name>
    <dbReference type="NCBI Taxonomy" id="2594499"/>
    <lineage>
        <taxon>Eukaryota</taxon>
        <taxon>Viridiplantae</taxon>
        <taxon>Streptophyta</taxon>
        <taxon>Embryophyta</taxon>
        <taxon>Tracheophyta</taxon>
        <taxon>Spermatophyta</taxon>
        <taxon>Magnoliopsida</taxon>
        <taxon>eudicotyledons</taxon>
        <taxon>Gunneridae</taxon>
        <taxon>Pentapetalae</taxon>
        <taxon>rosids</taxon>
        <taxon>fabids</taxon>
        <taxon>Rosales</taxon>
        <taxon>Rhamnaceae</taxon>
        <taxon>rhamnoid group</taxon>
        <taxon>Rhamneae</taxon>
        <taxon>Rhamnella</taxon>
    </lineage>
</organism>
<dbReference type="AlphaFoldDB" id="A0A8K0DVD8"/>
<dbReference type="OrthoDB" id="786439at2759"/>
<dbReference type="PANTHER" id="PTHR33463:SF203">
    <property type="entry name" value="AAA+ ATPASE DOMAIN-CONTAINING PROTEIN"/>
    <property type="match status" value="1"/>
</dbReference>
<proteinExistence type="predicted"/>
<dbReference type="InterPro" id="IPR050905">
    <property type="entry name" value="Plant_NBS-LRR"/>
</dbReference>
<dbReference type="PANTHER" id="PTHR33463">
    <property type="entry name" value="NB-ARC DOMAIN-CONTAINING PROTEIN-RELATED"/>
    <property type="match status" value="1"/>
</dbReference>
<keyword evidence="4" id="KW-1185">Reference proteome</keyword>
<evidence type="ECO:0000256" key="1">
    <source>
        <dbReference type="ARBA" id="ARBA00022821"/>
    </source>
</evidence>
<evidence type="ECO:0000313" key="3">
    <source>
        <dbReference type="EMBL" id="KAF3438227.1"/>
    </source>
</evidence>
<accession>A0A8K0DVD8</accession>
<dbReference type="Gene3D" id="3.40.50.300">
    <property type="entry name" value="P-loop containing nucleotide triphosphate hydrolases"/>
    <property type="match status" value="1"/>
</dbReference>
<keyword evidence="1" id="KW-0611">Plant defense</keyword>
<sequence>MDIFASIASKVAELLVEPAERQLGYLICSDGNIKALTEETEKFKEKRAEIEMSMNAATTQLKLRHSLGKKAKKHTEDVLKLQQEGKFDRISYPGPPTEIHLVPSMKAFSSRTKILNQVMEAVRDENIHIIGICGMGGIGKTTMAKEVARRAQKEKLFGAVVMAVVSPNPNVTKIQGEIADTLPFKFSTETELGRANELRRKIQEIGRHMGET</sequence>
<name>A0A8K0DVD8_9ROSA</name>
<dbReference type="EMBL" id="VOIH02000009">
    <property type="protein sequence ID" value="KAF3438227.1"/>
    <property type="molecule type" value="Genomic_DNA"/>
</dbReference>
<reference evidence="3" key="1">
    <citation type="submission" date="2020-03" db="EMBL/GenBank/DDBJ databases">
        <title>A high-quality chromosome-level genome assembly of a woody plant with both climbing and erect habits, Rhamnella rubrinervis.</title>
        <authorList>
            <person name="Lu Z."/>
            <person name="Yang Y."/>
            <person name="Zhu X."/>
            <person name="Sun Y."/>
        </authorList>
    </citation>
    <scope>NUCLEOTIDE SEQUENCE</scope>
    <source>
        <strain evidence="3">BYM</strain>
        <tissue evidence="3">Leaf</tissue>
    </source>
</reference>
<comment type="caution">
    <text evidence="3">The sequence shown here is derived from an EMBL/GenBank/DDBJ whole genome shotgun (WGS) entry which is preliminary data.</text>
</comment>
<dbReference type="InterPro" id="IPR027417">
    <property type="entry name" value="P-loop_NTPase"/>
</dbReference>
<protein>
    <recommendedName>
        <fullName evidence="2">NB-ARC domain-containing protein</fullName>
    </recommendedName>
</protein>
<evidence type="ECO:0000259" key="2">
    <source>
        <dbReference type="Pfam" id="PF00931"/>
    </source>
</evidence>
<feature type="domain" description="NB-ARC" evidence="2">
    <location>
        <begin position="113"/>
        <end position="203"/>
    </location>
</feature>
<evidence type="ECO:0000313" key="4">
    <source>
        <dbReference type="Proteomes" id="UP000796880"/>
    </source>
</evidence>
<gene>
    <name evidence="3" type="ORF">FNV43_RR20988</name>
</gene>
<dbReference type="Pfam" id="PF00931">
    <property type="entry name" value="NB-ARC"/>
    <property type="match status" value="1"/>
</dbReference>
<dbReference type="InterPro" id="IPR002182">
    <property type="entry name" value="NB-ARC"/>
</dbReference>